<feature type="non-terminal residue" evidence="6">
    <location>
        <position position="174"/>
    </location>
</feature>
<evidence type="ECO:0000259" key="5">
    <source>
        <dbReference type="Pfam" id="PF00696"/>
    </source>
</evidence>
<evidence type="ECO:0000256" key="3">
    <source>
        <dbReference type="ARBA" id="ARBA00022777"/>
    </source>
</evidence>
<evidence type="ECO:0000256" key="4">
    <source>
        <dbReference type="ARBA" id="ARBA00022840"/>
    </source>
</evidence>
<dbReference type="GO" id="GO:0005829">
    <property type="term" value="C:cytosol"/>
    <property type="evidence" value="ECO:0007669"/>
    <property type="project" value="TreeGrafter"/>
</dbReference>
<dbReference type="GO" id="GO:0004349">
    <property type="term" value="F:glutamate 5-kinase activity"/>
    <property type="evidence" value="ECO:0007669"/>
    <property type="project" value="TreeGrafter"/>
</dbReference>
<keyword evidence="2" id="KW-0547">Nucleotide-binding</keyword>
<comment type="caution">
    <text evidence="6">The sequence shown here is derived from an EMBL/GenBank/DDBJ whole genome shotgun (WGS) entry which is preliminary data.</text>
</comment>
<protein>
    <recommendedName>
        <fullName evidence="5">Aspartate/glutamate/uridylate kinase domain-containing protein</fullName>
    </recommendedName>
</protein>
<name>A0A0M0BPC1_9ARCH</name>
<sequence length="174" mass="19477">MLTVLKIGGSLAEHPAILRQLCQEFSALAKEYRILIIPGGGEFADIARKLYKNYGFSNIVAHKMGILSMDQFGLFLSDIVVNSFVTYSLEEIRKSAKGKVPIFLPSTSMFREDPLEKSWDVTSDSIAAYIANLLQAQKLLLVTDVDGIFYEDPKKKLDAKLIEELSAQELLSWN</sequence>
<gene>
    <name evidence="6" type="ORF">AC477_05205</name>
</gene>
<dbReference type="SUPFAM" id="SSF53633">
    <property type="entry name" value="Carbamate kinase-like"/>
    <property type="match status" value="1"/>
</dbReference>
<dbReference type="EMBL" id="LFWU01000133">
    <property type="protein sequence ID" value="KON30136.1"/>
    <property type="molecule type" value="Genomic_DNA"/>
</dbReference>
<dbReference type="Proteomes" id="UP000037237">
    <property type="component" value="Unassembled WGS sequence"/>
</dbReference>
<dbReference type="PANTHER" id="PTHR43654">
    <property type="entry name" value="GLUTAMATE 5-KINASE"/>
    <property type="match status" value="1"/>
</dbReference>
<evidence type="ECO:0000256" key="1">
    <source>
        <dbReference type="ARBA" id="ARBA00022679"/>
    </source>
</evidence>
<keyword evidence="4" id="KW-0067">ATP-binding</keyword>
<organism evidence="6 7">
    <name type="scientific">miscellaneous Crenarchaeota group-1 archaeon SG8-32-1</name>
    <dbReference type="NCBI Taxonomy" id="1685124"/>
    <lineage>
        <taxon>Archaea</taxon>
        <taxon>Candidatus Bathyarchaeota</taxon>
        <taxon>MCG-1</taxon>
    </lineage>
</organism>
<evidence type="ECO:0000313" key="6">
    <source>
        <dbReference type="EMBL" id="KON30136.1"/>
    </source>
</evidence>
<feature type="domain" description="Aspartate/glutamate/uridylate kinase" evidence="5">
    <location>
        <begin position="1"/>
        <end position="172"/>
    </location>
</feature>
<dbReference type="Gene3D" id="3.40.1160.10">
    <property type="entry name" value="Acetylglutamate kinase-like"/>
    <property type="match status" value="1"/>
</dbReference>
<dbReference type="Pfam" id="PF00696">
    <property type="entry name" value="AA_kinase"/>
    <property type="match status" value="1"/>
</dbReference>
<dbReference type="PANTHER" id="PTHR43654:SF1">
    <property type="entry name" value="ISOPENTENYL PHOSPHATE KINASE"/>
    <property type="match status" value="1"/>
</dbReference>
<evidence type="ECO:0000313" key="7">
    <source>
        <dbReference type="Proteomes" id="UP000037237"/>
    </source>
</evidence>
<dbReference type="AlphaFoldDB" id="A0A0M0BPC1"/>
<proteinExistence type="predicted"/>
<dbReference type="InterPro" id="IPR036393">
    <property type="entry name" value="AceGlu_kinase-like_sf"/>
</dbReference>
<dbReference type="InterPro" id="IPR001048">
    <property type="entry name" value="Asp/Glu/Uridylate_kinase"/>
</dbReference>
<accession>A0A0M0BPC1</accession>
<evidence type="ECO:0000256" key="2">
    <source>
        <dbReference type="ARBA" id="ARBA00022741"/>
    </source>
</evidence>
<keyword evidence="1" id="KW-0808">Transferase</keyword>
<reference evidence="6 7" key="1">
    <citation type="submission" date="2015-06" db="EMBL/GenBank/DDBJ databases">
        <title>New insights into the roles of widespread benthic archaea in carbon and nitrogen cycling.</title>
        <authorList>
            <person name="Lazar C.S."/>
            <person name="Baker B.J."/>
            <person name="Seitz K.W."/>
            <person name="Hyde A.S."/>
            <person name="Dick G.J."/>
            <person name="Hinrichs K.-U."/>
            <person name="Teske A.P."/>
        </authorList>
    </citation>
    <scope>NUCLEOTIDE SEQUENCE [LARGE SCALE GENOMIC DNA]</scope>
    <source>
        <strain evidence="6">SG8-32-1</strain>
    </source>
</reference>
<dbReference type="GO" id="GO:0005524">
    <property type="term" value="F:ATP binding"/>
    <property type="evidence" value="ECO:0007669"/>
    <property type="project" value="UniProtKB-KW"/>
</dbReference>
<keyword evidence="3" id="KW-0418">Kinase</keyword>
<dbReference type="PIRSF" id="PIRSF004857">
    <property type="entry name" value="Kin_aa_kin"/>
    <property type="match status" value="1"/>
</dbReference>
<dbReference type="InterPro" id="IPR011375">
    <property type="entry name" value="MfnE"/>
</dbReference>